<dbReference type="EMBL" id="AACS02000006">
    <property type="protein sequence ID" value="EAU80385.2"/>
    <property type="molecule type" value="Genomic_DNA"/>
</dbReference>
<evidence type="ECO:0000256" key="1">
    <source>
        <dbReference type="SAM" id="MobiDB-lite"/>
    </source>
</evidence>
<sequence length="244" mass="26224">MDGSSSKDSSKAKSRPRPPAKTRPLTLAKFRNAPFESDSDEPGSTVGPIAPAPAVPSSMGLAEKVHASGWESAEENGIYPSSGITVTVDRKRRGDYADDVPMDFKKSRLQGGDDGEENEDEGVACQPGCDDDGDVPRQPVAEDGDGASQFEGDDAVVPEGGNGKPDSDGRDPDASADERSSMTGNRGPQVCISVNFTRLLQQRVQKQVRALKWIQLEQAMMRDALVALRDDMKAELDHLRTLPK</sequence>
<name>A8PH90_COPC7</name>
<dbReference type="KEGG" id="cci:CC1G_12684"/>
<dbReference type="GeneID" id="6018127"/>
<organism evidence="3 4">
    <name type="scientific">Coprinopsis cinerea (strain Okayama-7 / 130 / ATCC MYA-4618 / FGSC 9003)</name>
    <name type="common">Inky cap fungus</name>
    <name type="synonym">Hormographiella aspergillata</name>
    <dbReference type="NCBI Taxonomy" id="240176"/>
    <lineage>
        <taxon>Eukaryota</taxon>
        <taxon>Fungi</taxon>
        <taxon>Dikarya</taxon>
        <taxon>Basidiomycota</taxon>
        <taxon>Agaricomycotina</taxon>
        <taxon>Agaricomycetes</taxon>
        <taxon>Agaricomycetidae</taxon>
        <taxon>Agaricales</taxon>
        <taxon>Agaricineae</taxon>
        <taxon>Psathyrellaceae</taxon>
        <taxon>Coprinopsis</taxon>
    </lineage>
</organism>
<dbReference type="EMBL" id="AACS02000006">
    <property type="protein sequence ID" value="EAU80467.2"/>
    <property type="molecule type" value="Genomic_DNA"/>
</dbReference>
<reference evidence="3" key="1">
    <citation type="submission" date="2003-07" db="EMBL/GenBank/DDBJ databases">
        <authorList>
            <person name="Birren B."/>
            <person name="Nusbaum C."/>
            <person name="Abebe A."/>
            <person name="Abouelleil A."/>
            <person name="Adekoya E."/>
            <person name="Ait-zahra M."/>
            <person name="Allen N."/>
            <person name="Allen T."/>
            <person name="An P."/>
            <person name="Anderson M."/>
            <person name="Anderson S."/>
            <person name="Arachchi H."/>
            <person name="Armbruster J."/>
            <person name="Bachantsang P."/>
            <person name="Baldwin J."/>
            <person name="Barry A."/>
            <person name="Bayul T."/>
            <person name="Blitshsteyn B."/>
            <person name="Bloom T."/>
            <person name="Blye J."/>
            <person name="Boguslavskiy L."/>
            <person name="Borowsky M."/>
            <person name="Boukhgalter B."/>
            <person name="Brunache A."/>
            <person name="Butler J."/>
            <person name="Calixte N."/>
            <person name="Calvo S."/>
            <person name="Camarata J."/>
            <person name="Campo K."/>
            <person name="Chang J."/>
            <person name="Cheshatsang Y."/>
            <person name="Citroen M."/>
            <person name="Collymore A."/>
            <person name="Considine T."/>
            <person name="Cook A."/>
            <person name="Cooke P."/>
            <person name="Corum B."/>
            <person name="Cuomo C."/>
            <person name="David R."/>
            <person name="Dawoe T."/>
            <person name="Degray S."/>
            <person name="Dodge S."/>
            <person name="Dooley K."/>
            <person name="Dorje P."/>
            <person name="Dorjee K."/>
            <person name="Dorris L."/>
            <person name="Duffey N."/>
            <person name="Dupes A."/>
            <person name="Elkins T."/>
            <person name="Engels R."/>
            <person name="Erickson J."/>
            <person name="Farina A."/>
            <person name="Faro S."/>
            <person name="Ferreira P."/>
            <person name="Fischer H."/>
            <person name="Fitzgerald M."/>
            <person name="Foley K."/>
            <person name="Gage D."/>
            <person name="Galagan J."/>
            <person name="Gearin G."/>
            <person name="Gnerre S."/>
            <person name="Gnirke A."/>
            <person name="Goyette A."/>
            <person name="Graham J."/>
            <person name="Grandbois E."/>
            <person name="Gyaltsen K."/>
            <person name="Hafez N."/>
            <person name="Hagopian D."/>
            <person name="Hagos B."/>
            <person name="Hall J."/>
            <person name="Hatcher B."/>
            <person name="Heller A."/>
            <person name="Higgins H."/>
            <person name="Honan T."/>
            <person name="Horn A."/>
            <person name="Houde N."/>
            <person name="Hughes L."/>
            <person name="Hulme W."/>
            <person name="Husby E."/>
            <person name="Iliev I."/>
            <person name="Jaffe D."/>
            <person name="Jones C."/>
            <person name="Kamal M."/>
            <person name="Kamat A."/>
            <person name="Kamvysselis M."/>
            <person name="Karlsson E."/>
            <person name="Kells C."/>
            <person name="Kieu A."/>
            <person name="Kisner P."/>
            <person name="Kodira C."/>
            <person name="Kulbokas E."/>
            <person name="Labutti K."/>
            <person name="Lama D."/>
            <person name="Landers T."/>
            <person name="Leger J."/>
            <person name="Levine S."/>
            <person name="Lewis D."/>
            <person name="Lewis T."/>
            <person name="Lindblad-toh K."/>
            <person name="Liu X."/>
            <person name="Lokyitsang T."/>
            <person name="Lokyitsang Y."/>
            <person name="Lucien O."/>
            <person name="Lui A."/>
            <person name="Ma L.J."/>
            <person name="Mabbitt R."/>
            <person name="Macdonald J."/>
            <person name="Maclean C."/>
            <person name="Major J."/>
            <person name="Manning J."/>
            <person name="Marabella R."/>
            <person name="Maru K."/>
            <person name="Matthews C."/>
            <person name="Mauceli E."/>
            <person name="Mccarthy M."/>
            <person name="Mcdonough S."/>
            <person name="Mcghee T."/>
            <person name="Meldrim J."/>
            <person name="Meneus L."/>
            <person name="Mesirov J."/>
            <person name="Mihalev A."/>
            <person name="Mihova T."/>
            <person name="Mikkelsen T."/>
            <person name="Mlenga V."/>
            <person name="Moru K."/>
            <person name="Mozes J."/>
            <person name="Mulrain L."/>
            <person name="Munson G."/>
            <person name="Naylor J."/>
            <person name="Newes C."/>
            <person name="Nguyen C."/>
            <person name="Nguyen N."/>
            <person name="Nguyen T."/>
            <person name="Nicol R."/>
            <person name="Nielsen C."/>
            <person name="Nizzari M."/>
            <person name="Norbu C."/>
            <person name="Norbu N."/>
            <person name="O'donnell P."/>
            <person name="Okoawo O."/>
            <person name="O'leary S."/>
            <person name="Omotosho B."/>
            <person name="O'neill K."/>
            <person name="Osman S."/>
            <person name="Parker S."/>
            <person name="Perrin D."/>
            <person name="Phunkhang P."/>
            <person name="Piqani B."/>
            <person name="Purcell S."/>
            <person name="Rachupka T."/>
            <person name="Ramasamy U."/>
            <person name="Rameau R."/>
            <person name="Ray V."/>
            <person name="Raymond C."/>
            <person name="Retta R."/>
            <person name="Richardson S."/>
            <person name="Rise C."/>
            <person name="Rodriguez J."/>
            <person name="Rogers J."/>
            <person name="Rogov P."/>
            <person name="Rutman M."/>
            <person name="Schupbach R."/>
            <person name="Seaman C."/>
            <person name="Settipalli S."/>
            <person name="Sharpe T."/>
            <person name="Sheridan J."/>
            <person name="Sherpa N."/>
            <person name="Shi J."/>
            <person name="Smirnov S."/>
            <person name="Smith C."/>
            <person name="Sougnez C."/>
            <person name="Spencer B."/>
            <person name="Stalker J."/>
            <person name="Stange-thomann N."/>
            <person name="Stavropoulos S."/>
            <person name="Stetson K."/>
            <person name="Stone C."/>
            <person name="Stone S."/>
            <person name="Stubbs M."/>
            <person name="Talamas J."/>
            <person name="Tchuinga P."/>
            <person name="Tenzing P."/>
            <person name="Tesfaye S."/>
            <person name="Theodore J."/>
            <person name="Thoulutsang Y."/>
            <person name="Topham K."/>
            <person name="Towey S."/>
            <person name="Tsamla T."/>
            <person name="Tsomo N."/>
            <person name="Vallee D."/>
            <person name="Vassiliev H."/>
            <person name="Venkataraman V."/>
            <person name="Vinson J."/>
            <person name="Vo A."/>
            <person name="Wade C."/>
            <person name="Wang S."/>
            <person name="Wangchuk T."/>
            <person name="Wangdi T."/>
            <person name="Whittaker C."/>
            <person name="Wilkinson J."/>
            <person name="Wu Y."/>
            <person name="Wyman D."/>
            <person name="Yadav S."/>
            <person name="Yang S."/>
            <person name="Yang X."/>
            <person name="Yeager S."/>
            <person name="Yee E."/>
            <person name="Young G."/>
            <person name="Zainoun J."/>
            <person name="Zembeck L."/>
            <person name="Zimmer A."/>
            <person name="Zody M."/>
            <person name="Lander E."/>
        </authorList>
    </citation>
    <scope>NUCLEOTIDE SEQUENCE</scope>
    <source>
        <strain>Okayama7#130</strain>
    </source>
</reference>
<dbReference type="AlphaFoldDB" id="A8PH90"/>
<dbReference type="RefSeq" id="XP_001841444.2">
    <property type="nucleotide sequence ID" value="XM_001841392.2"/>
</dbReference>
<feature type="compositionally biased region" description="Acidic residues" evidence="1">
    <location>
        <begin position="113"/>
        <end position="122"/>
    </location>
</feature>
<feature type="compositionally biased region" description="Basic and acidic residues" evidence="1">
    <location>
        <begin position="88"/>
        <end position="106"/>
    </location>
</feature>
<dbReference type="RefSeq" id="XP_001841362.2">
    <property type="nucleotide sequence ID" value="XM_001841310.2"/>
</dbReference>
<gene>
    <name evidence="3" type="ORF">CC1G_12560</name>
    <name evidence="2" type="ORF">CC1G_12684</name>
</gene>
<dbReference type="VEuPathDB" id="FungiDB:CC1G_12684"/>
<dbReference type="Proteomes" id="UP000001861">
    <property type="component" value="Unassembled WGS sequence"/>
</dbReference>
<dbReference type="GeneID" id="6018041"/>
<dbReference type="InParanoid" id="A8PH90"/>
<keyword evidence="4" id="KW-1185">Reference proteome</keyword>
<evidence type="ECO:0000313" key="3">
    <source>
        <dbReference type="EMBL" id="EAU80467.2"/>
    </source>
</evidence>
<reference evidence="3 4" key="2">
    <citation type="journal article" date="2010" name="Proc. Natl. Acad. Sci. U.S.A.">
        <title>Insights into evolution of multicellular fungi from the assembled chromosomes of the mushroom Coprinopsis cinerea (Coprinus cinereus).</title>
        <authorList>
            <person name="Stajich J.E."/>
            <person name="Wilke S.K."/>
            <person name="Ahren D."/>
            <person name="Au C.H."/>
            <person name="Birren B.W."/>
            <person name="Borodovsky M."/>
            <person name="Burns C."/>
            <person name="Canback B."/>
            <person name="Casselton L.A."/>
            <person name="Cheng C.K."/>
            <person name="Deng J."/>
            <person name="Dietrich F.S."/>
            <person name="Fargo D.C."/>
            <person name="Farman M.L."/>
            <person name="Gathman A.C."/>
            <person name="Goldberg J."/>
            <person name="Guigo R."/>
            <person name="Hoegger P.J."/>
            <person name="Hooker J.B."/>
            <person name="Huggins A."/>
            <person name="James T.Y."/>
            <person name="Kamada T."/>
            <person name="Kilaru S."/>
            <person name="Kodira C."/>
            <person name="Kues U."/>
            <person name="Kupfer D."/>
            <person name="Kwan H.S."/>
            <person name="Lomsadze A."/>
            <person name="Li W."/>
            <person name="Lilly W.W."/>
            <person name="Ma L.J."/>
            <person name="Mackey A.J."/>
            <person name="Manning G."/>
            <person name="Martin F."/>
            <person name="Muraguchi H."/>
            <person name="Natvig D.O."/>
            <person name="Palmerini H."/>
            <person name="Ramesh M.A."/>
            <person name="Rehmeyer C.J."/>
            <person name="Roe B.A."/>
            <person name="Shenoy N."/>
            <person name="Stanke M."/>
            <person name="Ter-Hovhannisyan V."/>
            <person name="Tunlid A."/>
            <person name="Velagapudi R."/>
            <person name="Vision T.J."/>
            <person name="Zeng Q."/>
            <person name="Zolan M.E."/>
            <person name="Pukkila P.J."/>
        </authorList>
    </citation>
    <scope>NUCLEOTIDE SEQUENCE [LARGE SCALE GENOMIC DNA]</scope>
    <source>
        <strain evidence="4">Okayama-7 / 130 / ATCC MYA-4618 / FGSC 9003</strain>
        <strain evidence="3">Okayama7#130</strain>
    </source>
</reference>
<accession>A8PH90</accession>
<feature type="region of interest" description="Disordered" evidence="1">
    <location>
        <begin position="1"/>
        <end position="188"/>
    </location>
</feature>
<evidence type="ECO:0000313" key="2">
    <source>
        <dbReference type="EMBL" id="EAU80385.2"/>
    </source>
</evidence>
<dbReference type="KEGG" id="cci:CC1G_12560"/>
<evidence type="ECO:0000313" key="4">
    <source>
        <dbReference type="Proteomes" id="UP000001861"/>
    </source>
</evidence>
<accession>A8PHP3</accession>
<dbReference type="HOGENOM" id="CLU_1137941_0_0_1"/>
<comment type="caution">
    <text evidence="3">The sequence shown here is derived from an EMBL/GenBank/DDBJ whole genome shotgun (WGS) entry which is preliminary data.</text>
</comment>
<feature type="compositionally biased region" description="Basic and acidic residues" evidence="1">
    <location>
        <begin position="165"/>
        <end position="180"/>
    </location>
</feature>
<proteinExistence type="predicted"/>
<protein>
    <submittedName>
        <fullName evidence="3">Uncharacterized protein</fullName>
    </submittedName>
</protein>
<dbReference type="VEuPathDB" id="FungiDB:CC1G_12560"/>